<dbReference type="Proteomes" id="UP000241502">
    <property type="component" value="Segment"/>
</dbReference>
<accession>A0A2P1JUZ6</accession>
<protein>
    <submittedName>
        <fullName evidence="1">Tail fiber protein</fullName>
    </submittedName>
</protein>
<name>A0A2P1JUZ6_9CAUD</name>
<evidence type="ECO:0000313" key="1">
    <source>
        <dbReference type="EMBL" id="AVO23166.1"/>
    </source>
</evidence>
<sequence length="322" mass="35148">MNMQDNSAGVLEIHQEYSGHYKMEVIRAATGKREDLTDWQDNLITDYALEAIGGIPNEGIDLQYLSSWLRAVGVGTSAVPPAVTDVTFGAFNAETATTNSTARGFTTVAPFYAWYRSEFQFSPAAAEVNLAELGLFNNQIQTRKLITHALIKDAQGNPTTVTLLTGDILVLTYEIRCYARTTDVVKTQTIKGVEQTFTIRPSMLGTSEAGEASATILWSSYPWGGYWYLNGQGVGPSTGKPSGAESMYTSYQLVTQAYTPNSKYRDVVVRLGINDAIDATITGFRSLSAAVQYQLGITPGVPKTADEIVNLTLRMSWGRYTP</sequence>
<dbReference type="EMBL" id="MG983743">
    <property type="protein sequence ID" value="AVO23166.1"/>
    <property type="molecule type" value="Genomic_DNA"/>
</dbReference>
<gene>
    <name evidence="1" type="ORF">RIVERRIDER_85</name>
</gene>
<organism evidence="1 2">
    <name type="scientific">Xanthomonas phage RiverRider</name>
    <dbReference type="NCBI Taxonomy" id="2108116"/>
    <lineage>
        <taxon>Viruses</taxon>
        <taxon>Duplodnaviria</taxon>
        <taxon>Heunggongvirae</taxon>
        <taxon>Uroviricota</taxon>
        <taxon>Caudoviricetes</taxon>
        <taxon>Schitoviridae</taxon>
        <taxon>Riverridervirus</taxon>
        <taxon>Riverridervirus riverrider</taxon>
    </lineage>
</organism>
<evidence type="ECO:0000313" key="2">
    <source>
        <dbReference type="Proteomes" id="UP000241502"/>
    </source>
</evidence>
<keyword evidence="2" id="KW-1185">Reference proteome</keyword>
<proteinExistence type="predicted"/>
<reference evidence="1" key="1">
    <citation type="submission" date="2018-02" db="EMBL/GenBank/DDBJ databases">
        <authorList>
            <person name="Miller M."/>
            <person name="Deiulio A."/>
            <person name="Douthitt C."/>
            <person name="McMahon J."/>
            <person name="Holland C."/>
            <person name="Wiersma-Koch H."/>
            <person name="Turechek W."/>
            <person name="D'Elia T."/>
        </authorList>
    </citation>
    <scope>NUCLEOTIDE SEQUENCE [LARGE SCALE GENOMIC DNA]</scope>
</reference>